<name>A0A5P3VC49_9BURK</name>
<evidence type="ECO:0000256" key="1">
    <source>
        <dbReference type="ARBA" id="ARBA00022630"/>
    </source>
</evidence>
<dbReference type="InterPro" id="IPR036250">
    <property type="entry name" value="AcylCo_DH-like_C"/>
</dbReference>
<evidence type="ECO:0000313" key="6">
    <source>
        <dbReference type="Proteomes" id="UP000325743"/>
    </source>
</evidence>
<keyword evidence="2" id="KW-0274">FAD</keyword>
<reference evidence="5 6" key="1">
    <citation type="submission" date="2018-09" db="EMBL/GenBank/DDBJ databases">
        <title>Complete genome sequence of Cupriavidus oxalaticus T2, a bacterium capable of phenol tolerance and degradation.</title>
        <authorList>
            <person name="Yan J."/>
        </authorList>
    </citation>
    <scope>NUCLEOTIDE SEQUENCE [LARGE SCALE GENOMIC DNA]</scope>
    <source>
        <strain evidence="5 6">T2</strain>
    </source>
</reference>
<dbReference type="InterPro" id="IPR009075">
    <property type="entry name" value="AcylCo_DH/oxidase_C"/>
</dbReference>
<dbReference type="PANTHER" id="PTHR43884:SF20">
    <property type="entry name" value="ACYL-COA DEHYDROGENASE FADE28"/>
    <property type="match status" value="1"/>
</dbReference>
<evidence type="ECO:0000259" key="4">
    <source>
        <dbReference type="Pfam" id="PF00441"/>
    </source>
</evidence>
<evidence type="ECO:0000313" key="5">
    <source>
        <dbReference type="EMBL" id="QEZ43954.1"/>
    </source>
</evidence>
<evidence type="ECO:0000256" key="3">
    <source>
        <dbReference type="ARBA" id="ARBA00023002"/>
    </source>
</evidence>
<evidence type="ECO:0000256" key="2">
    <source>
        <dbReference type="ARBA" id="ARBA00022827"/>
    </source>
</evidence>
<dbReference type="Pfam" id="PF00441">
    <property type="entry name" value="Acyl-CoA_dh_1"/>
    <property type="match status" value="1"/>
</dbReference>
<keyword evidence="1" id="KW-0285">Flavoprotein</keyword>
<organism evidence="5 6">
    <name type="scientific">Cupriavidus oxalaticus</name>
    <dbReference type="NCBI Taxonomy" id="96344"/>
    <lineage>
        <taxon>Bacteria</taxon>
        <taxon>Pseudomonadati</taxon>
        <taxon>Pseudomonadota</taxon>
        <taxon>Betaproteobacteria</taxon>
        <taxon>Burkholderiales</taxon>
        <taxon>Burkholderiaceae</taxon>
        <taxon>Cupriavidus</taxon>
    </lineage>
</organism>
<protein>
    <submittedName>
        <fullName evidence="5">Acyl-CoA dehydrogenase</fullName>
    </submittedName>
</protein>
<sequence length="346" mass="38271">MPMQTEADDMLVVSFERLMREQHPITYARTGHTLDDPKHYAKWELINEGGWLELVDFETEAGTHYALVLGEMMGRSLLNLPLVFSAYVLHPLCQMVPELVSAGIVLPLQANPGVGRVDALAEDEEGERFVDFHGRRACYYRLAPTDASKATWRIQRYAGSEIDVMEGMDVCGSLGRLSTGRPAAEAEVSLPVAEMRTLLCRYLAVELAQTIGAAAAALDMAIGYAKERQQFGKPIGQYQAVKHPLANAWVALDNGRYAVRALLGEEAVRDVASIAARIVIAAATQATKLAIQVHGGVGFAWEHDAHLFLKRVYHKRLEIQRLARVLDPRLEKVDAPANTRDFAEQP</sequence>
<dbReference type="Proteomes" id="UP000325743">
    <property type="component" value="Chromosome 1"/>
</dbReference>
<gene>
    <name evidence="5" type="ORF">D2917_06725</name>
</gene>
<dbReference type="GO" id="GO:0003995">
    <property type="term" value="F:acyl-CoA dehydrogenase activity"/>
    <property type="evidence" value="ECO:0007669"/>
    <property type="project" value="TreeGrafter"/>
</dbReference>
<proteinExistence type="predicted"/>
<dbReference type="AlphaFoldDB" id="A0A5P3VC49"/>
<feature type="domain" description="Acyl-CoA dehydrogenase/oxidase C-terminal" evidence="4">
    <location>
        <begin position="208"/>
        <end position="311"/>
    </location>
</feature>
<dbReference type="Gene3D" id="1.20.140.10">
    <property type="entry name" value="Butyryl-CoA Dehydrogenase, subunit A, domain 3"/>
    <property type="match status" value="1"/>
</dbReference>
<dbReference type="SUPFAM" id="SSF47203">
    <property type="entry name" value="Acyl-CoA dehydrogenase C-terminal domain-like"/>
    <property type="match status" value="1"/>
</dbReference>
<dbReference type="EMBL" id="CP032518">
    <property type="protein sequence ID" value="QEZ43954.1"/>
    <property type="molecule type" value="Genomic_DNA"/>
</dbReference>
<accession>A0A5P3VC49</accession>
<dbReference type="PANTHER" id="PTHR43884">
    <property type="entry name" value="ACYL-COA DEHYDROGENASE"/>
    <property type="match status" value="1"/>
</dbReference>
<keyword evidence="3" id="KW-0560">Oxidoreductase</keyword>